<feature type="transmembrane region" description="Helical" evidence="1">
    <location>
        <begin position="87"/>
        <end position="107"/>
    </location>
</feature>
<name>A0A1G2N0T8_9BACT</name>
<organism evidence="2 3">
    <name type="scientific">Candidatus Taylorbacteria bacterium RIFCSPHIGHO2_12_FULL_45_16</name>
    <dbReference type="NCBI Taxonomy" id="1802315"/>
    <lineage>
        <taxon>Bacteria</taxon>
        <taxon>Candidatus Tayloriibacteriota</taxon>
    </lineage>
</organism>
<dbReference type="EMBL" id="MHRT01000001">
    <property type="protein sequence ID" value="OHA29704.1"/>
    <property type="molecule type" value="Genomic_DNA"/>
</dbReference>
<reference evidence="2 3" key="1">
    <citation type="journal article" date="2016" name="Nat. Commun.">
        <title>Thousands of microbial genomes shed light on interconnected biogeochemical processes in an aquifer system.</title>
        <authorList>
            <person name="Anantharaman K."/>
            <person name="Brown C.T."/>
            <person name="Hug L.A."/>
            <person name="Sharon I."/>
            <person name="Castelle C.J."/>
            <person name="Probst A.J."/>
            <person name="Thomas B.C."/>
            <person name="Singh A."/>
            <person name="Wilkins M.J."/>
            <person name="Karaoz U."/>
            <person name="Brodie E.L."/>
            <person name="Williams K.H."/>
            <person name="Hubbard S.S."/>
            <person name="Banfield J.F."/>
        </authorList>
    </citation>
    <scope>NUCLEOTIDE SEQUENCE [LARGE SCALE GENOMIC DNA]</scope>
</reference>
<sequence length="141" mass="15711">MQPESQNISSTPRKLNIAGAVKGFFVGILIGFISGLLTVYVSWFMFWLTIIIFALIGTIIGAKSSTRAEEKAQFISNDGLTGTQKTLAWLFSILNPVIAGAVMYFMWRHDYPTKAKQANNISIIMFLIWVVIGAIVLFYKP</sequence>
<accession>A0A1G2N0T8</accession>
<feature type="transmembrane region" description="Helical" evidence="1">
    <location>
        <begin position="46"/>
        <end position="66"/>
    </location>
</feature>
<dbReference type="Proteomes" id="UP000178089">
    <property type="component" value="Unassembled WGS sequence"/>
</dbReference>
<protein>
    <submittedName>
        <fullName evidence="2">Uncharacterized protein</fullName>
    </submittedName>
</protein>
<gene>
    <name evidence="2" type="ORF">A3F51_03180</name>
</gene>
<evidence type="ECO:0000313" key="3">
    <source>
        <dbReference type="Proteomes" id="UP000178089"/>
    </source>
</evidence>
<proteinExistence type="predicted"/>
<dbReference type="AlphaFoldDB" id="A0A1G2N0T8"/>
<feature type="transmembrane region" description="Helical" evidence="1">
    <location>
        <begin position="20"/>
        <end position="40"/>
    </location>
</feature>
<keyword evidence="1" id="KW-1133">Transmembrane helix</keyword>
<comment type="caution">
    <text evidence="2">The sequence shown here is derived from an EMBL/GenBank/DDBJ whole genome shotgun (WGS) entry which is preliminary data.</text>
</comment>
<evidence type="ECO:0000256" key="1">
    <source>
        <dbReference type="SAM" id="Phobius"/>
    </source>
</evidence>
<keyword evidence="1" id="KW-0812">Transmembrane</keyword>
<keyword evidence="1" id="KW-0472">Membrane</keyword>
<feature type="transmembrane region" description="Helical" evidence="1">
    <location>
        <begin position="119"/>
        <end position="139"/>
    </location>
</feature>
<evidence type="ECO:0000313" key="2">
    <source>
        <dbReference type="EMBL" id="OHA29704.1"/>
    </source>
</evidence>
<dbReference type="STRING" id="1802315.A3F51_03180"/>